<name>A0A6S7FSP9_PARCT</name>
<protein>
    <submittedName>
        <fullName evidence="1">Uncharacterized protein</fullName>
    </submittedName>
</protein>
<comment type="caution">
    <text evidence="1">The sequence shown here is derived from an EMBL/GenBank/DDBJ whole genome shotgun (WGS) entry which is preliminary data.</text>
</comment>
<accession>A0A6S7FSP9</accession>
<keyword evidence="2" id="KW-1185">Reference proteome</keyword>
<dbReference type="AlphaFoldDB" id="A0A6S7FSP9"/>
<reference evidence="1" key="1">
    <citation type="submission" date="2020-04" db="EMBL/GenBank/DDBJ databases">
        <authorList>
            <person name="Alioto T."/>
            <person name="Alioto T."/>
            <person name="Gomez Garrido J."/>
        </authorList>
    </citation>
    <scope>NUCLEOTIDE SEQUENCE</scope>
    <source>
        <strain evidence="1">A484AB</strain>
    </source>
</reference>
<dbReference type="EMBL" id="CACRXK020000165">
    <property type="protein sequence ID" value="CAB3979069.1"/>
    <property type="molecule type" value="Genomic_DNA"/>
</dbReference>
<gene>
    <name evidence="1" type="ORF">PACLA_8A025297</name>
</gene>
<sequence>MDFGFKIAVFLLLLLNLTMLKAKPYQESRKLYNTDRYIRTTCPTKLLSKCSSHTDCDKCNEGLRCIGKICHKDRGGSPLYRRRKLWNFTA</sequence>
<dbReference type="Proteomes" id="UP001152795">
    <property type="component" value="Unassembled WGS sequence"/>
</dbReference>
<organism evidence="1 2">
    <name type="scientific">Paramuricea clavata</name>
    <name type="common">Red gorgonian</name>
    <name type="synonym">Violescent sea-whip</name>
    <dbReference type="NCBI Taxonomy" id="317549"/>
    <lineage>
        <taxon>Eukaryota</taxon>
        <taxon>Metazoa</taxon>
        <taxon>Cnidaria</taxon>
        <taxon>Anthozoa</taxon>
        <taxon>Octocorallia</taxon>
        <taxon>Malacalcyonacea</taxon>
        <taxon>Plexauridae</taxon>
        <taxon>Paramuricea</taxon>
    </lineage>
</organism>
<proteinExistence type="predicted"/>
<evidence type="ECO:0000313" key="1">
    <source>
        <dbReference type="EMBL" id="CAB3979069.1"/>
    </source>
</evidence>
<evidence type="ECO:0000313" key="2">
    <source>
        <dbReference type="Proteomes" id="UP001152795"/>
    </source>
</evidence>